<dbReference type="PROSITE" id="PS51257">
    <property type="entry name" value="PROKAR_LIPOPROTEIN"/>
    <property type="match status" value="1"/>
</dbReference>
<feature type="chain" id="PRO_5007567780" evidence="2">
    <location>
        <begin position="26"/>
        <end position="200"/>
    </location>
</feature>
<dbReference type="InterPro" id="IPR003715">
    <property type="entry name" value="Poly_export_N"/>
</dbReference>
<dbReference type="PANTHER" id="PTHR33619:SF3">
    <property type="entry name" value="POLYSACCHARIDE EXPORT PROTEIN GFCE-RELATED"/>
    <property type="match status" value="1"/>
</dbReference>
<dbReference type="EMBL" id="JEMB01002763">
    <property type="protein sequence ID" value="KYF78620.1"/>
    <property type="molecule type" value="Genomic_DNA"/>
</dbReference>
<evidence type="ECO:0000259" key="3">
    <source>
        <dbReference type="Pfam" id="PF02563"/>
    </source>
</evidence>
<dbReference type="Pfam" id="PF10531">
    <property type="entry name" value="SLBB"/>
    <property type="match status" value="1"/>
</dbReference>
<evidence type="ECO:0000313" key="6">
    <source>
        <dbReference type="Proteomes" id="UP000075635"/>
    </source>
</evidence>
<dbReference type="InterPro" id="IPR049712">
    <property type="entry name" value="Poly_export"/>
</dbReference>
<comment type="caution">
    <text evidence="5">The sequence shown here is derived from an EMBL/GenBank/DDBJ whole genome shotgun (WGS) entry which is preliminary data.</text>
</comment>
<keyword evidence="1 2" id="KW-0732">Signal</keyword>
<name>A0A150REK5_SORCE</name>
<evidence type="ECO:0000313" key="5">
    <source>
        <dbReference type="EMBL" id="KYF78620.1"/>
    </source>
</evidence>
<dbReference type="InterPro" id="IPR019554">
    <property type="entry name" value="Soluble_ligand-bd"/>
</dbReference>
<evidence type="ECO:0000256" key="1">
    <source>
        <dbReference type="ARBA" id="ARBA00022729"/>
    </source>
</evidence>
<evidence type="ECO:0000256" key="2">
    <source>
        <dbReference type="SAM" id="SignalP"/>
    </source>
</evidence>
<gene>
    <name evidence="5" type="ORF">BE17_09370</name>
</gene>
<dbReference type="PANTHER" id="PTHR33619">
    <property type="entry name" value="POLYSACCHARIDE EXPORT PROTEIN GFCE-RELATED"/>
    <property type="match status" value="1"/>
</dbReference>
<feature type="domain" description="Polysaccharide export protein N-terminal" evidence="3">
    <location>
        <begin position="36"/>
        <end position="110"/>
    </location>
</feature>
<dbReference type="AlphaFoldDB" id="A0A150REK5"/>
<dbReference type="Proteomes" id="UP000075635">
    <property type="component" value="Unassembled WGS sequence"/>
</dbReference>
<feature type="signal peptide" evidence="2">
    <location>
        <begin position="1"/>
        <end position="25"/>
    </location>
</feature>
<accession>A0A150REK5</accession>
<evidence type="ECO:0000259" key="4">
    <source>
        <dbReference type="Pfam" id="PF10531"/>
    </source>
</evidence>
<reference evidence="5 6" key="1">
    <citation type="submission" date="2014-02" db="EMBL/GenBank/DDBJ databases">
        <title>The small core and large imbalanced accessory genome model reveals a collaborative survival strategy of Sorangium cellulosum strains in nature.</title>
        <authorList>
            <person name="Han K."/>
            <person name="Peng R."/>
            <person name="Blom J."/>
            <person name="Li Y.-Z."/>
        </authorList>
    </citation>
    <scope>NUCLEOTIDE SEQUENCE [LARGE SCALE GENOMIC DNA]</scope>
    <source>
        <strain evidence="5 6">So0011-07</strain>
    </source>
</reference>
<dbReference type="GO" id="GO:0015159">
    <property type="term" value="F:polysaccharide transmembrane transporter activity"/>
    <property type="evidence" value="ECO:0007669"/>
    <property type="project" value="InterPro"/>
</dbReference>
<dbReference type="Pfam" id="PF02563">
    <property type="entry name" value="Poly_export"/>
    <property type="match status" value="1"/>
</dbReference>
<protein>
    <submittedName>
        <fullName evidence="5">Sugsr transporter</fullName>
    </submittedName>
</protein>
<proteinExistence type="predicted"/>
<sequence length="200" mass="21589">MRRSRHWTAATAALLALAIAACSSRQPEPVNLPPPVEATTIGVGDVFELRIVGEDKLPSTFTVAPDGTVDLPYVKRLKVAGLEPQEVAELVRAKLMEGQVLTDPSVSVSIREYNSKRVEVLGEVQKPGSLPLQPGMTLLRAISMAGGFNSIANKDRVTIRRKSQGKTVFATVSVEDIIDNKIPDVPLQAGDSIHIAQRVF</sequence>
<dbReference type="Gene3D" id="3.10.560.10">
    <property type="entry name" value="Outer membrane lipoprotein wza domain like"/>
    <property type="match status" value="1"/>
</dbReference>
<organism evidence="5 6">
    <name type="scientific">Sorangium cellulosum</name>
    <name type="common">Polyangium cellulosum</name>
    <dbReference type="NCBI Taxonomy" id="56"/>
    <lineage>
        <taxon>Bacteria</taxon>
        <taxon>Pseudomonadati</taxon>
        <taxon>Myxococcota</taxon>
        <taxon>Polyangia</taxon>
        <taxon>Polyangiales</taxon>
        <taxon>Polyangiaceae</taxon>
        <taxon>Sorangium</taxon>
    </lineage>
</organism>
<feature type="domain" description="Soluble ligand binding" evidence="4">
    <location>
        <begin position="118"/>
        <end position="168"/>
    </location>
</feature>
<dbReference type="Gene3D" id="3.30.1950.10">
    <property type="entry name" value="wza like domain"/>
    <property type="match status" value="1"/>
</dbReference>